<organism evidence="8 9">
    <name type="scientific">Pocillopora meandrina</name>
    <dbReference type="NCBI Taxonomy" id="46732"/>
    <lineage>
        <taxon>Eukaryota</taxon>
        <taxon>Metazoa</taxon>
        <taxon>Cnidaria</taxon>
        <taxon>Anthozoa</taxon>
        <taxon>Hexacorallia</taxon>
        <taxon>Scleractinia</taxon>
        <taxon>Astrocoeniina</taxon>
        <taxon>Pocilloporidae</taxon>
        <taxon>Pocillopora</taxon>
    </lineage>
</organism>
<dbReference type="Gene3D" id="2.60.120.200">
    <property type="match status" value="1"/>
</dbReference>
<evidence type="ECO:0000256" key="4">
    <source>
        <dbReference type="ARBA" id="ARBA00023180"/>
    </source>
</evidence>
<protein>
    <recommendedName>
        <fullName evidence="6">Pentraxin family member</fullName>
    </recommendedName>
</protein>
<keyword evidence="3" id="KW-1015">Disulfide bond</keyword>
<dbReference type="SUPFAM" id="SSF49899">
    <property type="entry name" value="Concanavalin A-like lectins/glucanases"/>
    <property type="match status" value="1"/>
</dbReference>
<dbReference type="PROSITE" id="PS51828">
    <property type="entry name" value="PTX_2"/>
    <property type="match status" value="1"/>
</dbReference>
<evidence type="ECO:0000256" key="3">
    <source>
        <dbReference type="ARBA" id="ARBA00023157"/>
    </source>
</evidence>
<comment type="caution">
    <text evidence="5">Lacks conserved residue(s) required for the propagation of feature annotation.</text>
</comment>
<keyword evidence="9" id="KW-1185">Reference proteome</keyword>
<proteinExistence type="inferred from homology"/>
<feature type="non-terminal residue" evidence="8">
    <location>
        <position position="1"/>
    </location>
</feature>
<comment type="subcellular location">
    <subcellularLocation>
        <location evidence="6">Secreted</location>
    </subcellularLocation>
</comment>
<dbReference type="PRINTS" id="PR00895">
    <property type="entry name" value="PENTAXIN"/>
</dbReference>
<keyword evidence="4" id="KW-0325">Glycoprotein</keyword>
<dbReference type="InterPro" id="IPR013320">
    <property type="entry name" value="ConA-like_dom_sf"/>
</dbReference>
<comment type="caution">
    <text evidence="8">The sequence shown here is derived from an EMBL/GenBank/DDBJ whole genome shotgun (WGS) entry which is preliminary data.</text>
</comment>
<evidence type="ECO:0000313" key="9">
    <source>
        <dbReference type="Proteomes" id="UP001159428"/>
    </source>
</evidence>
<dbReference type="Pfam" id="PF00354">
    <property type="entry name" value="Pentaxin"/>
    <property type="match status" value="1"/>
</dbReference>
<name>A0AAU9Y564_9CNID</name>
<dbReference type="FunFam" id="2.60.120.200:FF:000012">
    <property type="entry name" value="neuronal pentraxin receptor"/>
    <property type="match status" value="1"/>
</dbReference>
<dbReference type="GO" id="GO:0005576">
    <property type="term" value="C:extracellular region"/>
    <property type="evidence" value="ECO:0007669"/>
    <property type="project" value="UniProtKB-SubCell"/>
</dbReference>
<evidence type="ECO:0000259" key="7">
    <source>
        <dbReference type="PROSITE" id="PS51828"/>
    </source>
</evidence>
<dbReference type="PANTHER" id="PTHR19277">
    <property type="entry name" value="PENTRAXIN"/>
    <property type="match status" value="1"/>
</dbReference>
<dbReference type="EMBL" id="CALNXJ010000176">
    <property type="protein sequence ID" value="CAH3168320.1"/>
    <property type="molecule type" value="Genomic_DNA"/>
</dbReference>
<dbReference type="Proteomes" id="UP001159428">
    <property type="component" value="Unassembled WGS sequence"/>
</dbReference>
<accession>A0AAU9Y564</accession>
<comment type="similarity">
    <text evidence="6">Belongs to the pentraxin family.</text>
</comment>
<evidence type="ECO:0000256" key="1">
    <source>
        <dbReference type="ARBA" id="ARBA00022723"/>
    </source>
</evidence>
<evidence type="ECO:0000256" key="5">
    <source>
        <dbReference type="PROSITE-ProRule" id="PRU01172"/>
    </source>
</evidence>
<evidence type="ECO:0000256" key="2">
    <source>
        <dbReference type="ARBA" id="ARBA00022837"/>
    </source>
</evidence>
<comment type="cofactor">
    <cofactor evidence="6">
        <name>Ca(2+)</name>
        <dbReference type="ChEBI" id="CHEBI:29108"/>
    </cofactor>
    <text evidence="6">Binds 2 calcium ions per subunit.</text>
</comment>
<evidence type="ECO:0000256" key="6">
    <source>
        <dbReference type="RuleBase" id="RU362112"/>
    </source>
</evidence>
<dbReference type="SMART" id="SM00159">
    <property type="entry name" value="PTX"/>
    <property type="match status" value="1"/>
</dbReference>
<dbReference type="PANTHER" id="PTHR19277:SF161">
    <property type="entry name" value="LAMININ G DOMAIN-CONTAINING PROTEIN"/>
    <property type="match status" value="1"/>
</dbReference>
<dbReference type="AlphaFoldDB" id="A0AAU9Y564"/>
<reference evidence="8 9" key="1">
    <citation type="submission" date="2022-05" db="EMBL/GenBank/DDBJ databases">
        <authorList>
            <consortium name="Genoscope - CEA"/>
            <person name="William W."/>
        </authorList>
    </citation>
    <scope>NUCLEOTIDE SEQUENCE [LARGE SCALE GENOMIC DNA]</scope>
</reference>
<feature type="domain" description="Pentraxin (PTX)" evidence="7">
    <location>
        <begin position="5"/>
        <end position="205"/>
    </location>
</feature>
<dbReference type="InterPro" id="IPR001759">
    <property type="entry name" value="PTX_dom"/>
</dbReference>
<sequence>ISVSPNYSLLFPYKSENDYVIITHRMPSLKAVTVCMWIKTNATGNRGTLLSYAVSGEDNELLLLRPRDFVFSLRSVWSPTNVSANDGKWHHICFAWENTAGSWKLFKDGSLGASGRGLAKGRLIRGGGHLVLGQDQDKLGGGFQEYQSFIGEMADVNIWNHVISDEEIRRMSKSCLTGTGNLFQWSDFKYHRMGSVQIVQPSCLN</sequence>
<gene>
    <name evidence="8" type="ORF">PMEA_00008651</name>
</gene>
<evidence type="ECO:0000313" key="8">
    <source>
        <dbReference type="EMBL" id="CAH3168320.1"/>
    </source>
</evidence>
<comment type="subunit">
    <text evidence="6">Homopentamer. Pentaxin (or pentraxin) have a discoid arrangement of 5 non-covalently bound subunits.</text>
</comment>
<keyword evidence="1 6" id="KW-0479">Metal-binding</keyword>
<keyword evidence="2 6" id="KW-0106">Calcium</keyword>
<dbReference type="InterPro" id="IPR051360">
    <property type="entry name" value="Neuronal_Pentraxin_Related"/>
</dbReference>
<dbReference type="GO" id="GO:0046872">
    <property type="term" value="F:metal ion binding"/>
    <property type="evidence" value="ECO:0007669"/>
    <property type="project" value="UniProtKB-KW"/>
</dbReference>